<dbReference type="OrthoDB" id="939951at2759"/>
<comment type="caution">
    <text evidence="1">The sequence shown here is derived from an EMBL/GenBank/DDBJ whole genome shotgun (WGS) entry which is preliminary data.</text>
</comment>
<gene>
    <name evidence="1" type="ORF">HRI_003883200</name>
</gene>
<proteinExistence type="predicted"/>
<organism evidence="1 2">
    <name type="scientific">Hibiscus trionum</name>
    <name type="common">Flower of an hour</name>
    <dbReference type="NCBI Taxonomy" id="183268"/>
    <lineage>
        <taxon>Eukaryota</taxon>
        <taxon>Viridiplantae</taxon>
        <taxon>Streptophyta</taxon>
        <taxon>Embryophyta</taxon>
        <taxon>Tracheophyta</taxon>
        <taxon>Spermatophyta</taxon>
        <taxon>Magnoliopsida</taxon>
        <taxon>eudicotyledons</taxon>
        <taxon>Gunneridae</taxon>
        <taxon>Pentapetalae</taxon>
        <taxon>rosids</taxon>
        <taxon>malvids</taxon>
        <taxon>Malvales</taxon>
        <taxon>Malvaceae</taxon>
        <taxon>Malvoideae</taxon>
        <taxon>Hibiscus</taxon>
    </lineage>
</organism>
<keyword evidence="2" id="KW-1185">Reference proteome</keyword>
<accession>A0A9W7MJL7</accession>
<protein>
    <submittedName>
        <fullName evidence="1">Uncharacterized protein</fullName>
    </submittedName>
</protein>
<dbReference type="Proteomes" id="UP001165190">
    <property type="component" value="Unassembled WGS sequence"/>
</dbReference>
<dbReference type="AlphaFoldDB" id="A0A9W7MJL7"/>
<name>A0A9W7MJL7_HIBTR</name>
<evidence type="ECO:0000313" key="2">
    <source>
        <dbReference type="Proteomes" id="UP001165190"/>
    </source>
</evidence>
<evidence type="ECO:0000313" key="1">
    <source>
        <dbReference type="EMBL" id="GMJ02140.1"/>
    </source>
</evidence>
<reference evidence="1" key="1">
    <citation type="submission" date="2023-05" db="EMBL/GenBank/DDBJ databases">
        <title>Genome and transcriptome analyses reveal genes involved in the formation of fine ridges on petal epidermal cells in Hibiscus trionum.</title>
        <authorList>
            <person name="Koshimizu S."/>
            <person name="Masuda S."/>
            <person name="Ishii T."/>
            <person name="Shirasu K."/>
            <person name="Hoshino A."/>
            <person name="Arita M."/>
        </authorList>
    </citation>
    <scope>NUCLEOTIDE SEQUENCE</scope>
    <source>
        <strain evidence="1">Hamamatsu line</strain>
    </source>
</reference>
<sequence>MSHMVDSTDYSKKRSCGFASLLSPPYDLLLQSKDSVPMSLQWSTPIPGSCHFKPGLNSSCSFDGLYCWQNLSTTHLCVCSTSLDMTNGYSTVCKEENCGKYKYCHMLCFNTPGRYCSRQSCPVGYQYNNTGLRCEPEISSPGNSWNWNIIIIGIC</sequence>
<dbReference type="EMBL" id="BSYR01000035">
    <property type="protein sequence ID" value="GMJ02140.1"/>
    <property type="molecule type" value="Genomic_DNA"/>
</dbReference>